<dbReference type="PANTHER" id="PTHR45700:SF2">
    <property type="entry name" value="UBIQUITIN-PROTEIN LIGASE E3C"/>
    <property type="match status" value="1"/>
</dbReference>
<evidence type="ECO:0000256" key="5">
    <source>
        <dbReference type="PROSITE-ProRule" id="PRU00104"/>
    </source>
</evidence>
<evidence type="ECO:0000259" key="6">
    <source>
        <dbReference type="PROSITE" id="PS50237"/>
    </source>
</evidence>
<dbReference type="Gene3D" id="3.30.2410.10">
    <property type="entry name" value="Hect, E3 ligase catalytic domain"/>
    <property type="match status" value="1"/>
</dbReference>
<dbReference type="OrthoDB" id="8068875at2759"/>
<comment type="caution">
    <text evidence="7">The sequence shown here is derived from an EMBL/GenBank/DDBJ whole genome shotgun (WGS) entry which is preliminary data.</text>
</comment>
<dbReference type="InterPro" id="IPR044611">
    <property type="entry name" value="E3A/B/C-like"/>
</dbReference>
<dbReference type="FunFam" id="3.30.2410.10:FF:000011">
    <property type="entry name" value="Putative Ubiquitin-protein ligase E3C"/>
    <property type="match status" value="1"/>
</dbReference>
<gene>
    <name evidence="7" type="ORF">TrLO_g3382</name>
</gene>
<dbReference type="GO" id="GO:0006511">
    <property type="term" value="P:ubiquitin-dependent protein catabolic process"/>
    <property type="evidence" value="ECO:0007669"/>
    <property type="project" value="TreeGrafter"/>
</dbReference>
<dbReference type="GO" id="GO:0000209">
    <property type="term" value="P:protein polyubiquitination"/>
    <property type="evidence" value="ECO:0007669"/>
    <property type="project" value="InterPro"/>
</dbReference>
<keyword evidence="8" id="KW-1185">Reference proteome</keyword>
<organism evidence="7 8">
    <name type="scientific">Triparma laevis f. longispina</name>
    <dbReference type="NCBI Taxonomy" id="1714387"/>
    <lineage>
        <taxon>Eukaryota</taxon>
        <taxon>Sar</taxon>
        <taxon>Stramenopiles</taxon>
        <taxon>Ochrophyta</taxon>
        <taxon>Bolidophyceae</taxon>
        <taxon>Parmales</taxon>
        <taxon>Triparmaceae</taxon>
        <taxon>Triparma</taxon>
    </lineage>
</organism>
<evidence type="ECO:0000313" key="7">
    <source>
        <dbReference type="EMBL" id="GMH74781.1"/>
    </source>
</evidence>
<comment type="catalytic activity">
    <reaction evidence="1">
        <text>S-ubiquitinyl-[E2 ubiquitin-conjugating enzyme]-L-cysteine + [acceptor protein]-L-lysine = [E2 ubiquitin-conjugating enzyme]-L-cysteine + N(6)-ubiquitinyl-[acceptor protein]-L-lysine.</text>
        <dbReference type="EC" id="2.3.2.26"/>
    </reaction>
</comment>
<evidence type="ECO:0000313" key="8">
    <source>
        <dbReference type="Proteomes" id="UP001165122"/>
    </source>
</evidence>
<keyword evidence="4 5" id="KW-0833">Ubl conjugation pathway</keyword>
<accession>A0A9W7AKW3</accession>
<dbReference type="AlphaFoldDB" id="A0A9W7AKW3"/>
<dbReference type="Pfam" id="PF00632">
    <property type="entry name" value="HECT"/>
    <property type="match status" value="1"/>
</dbReference>
<dbReference type="SUPFAM" id="SSF56204">
    <property type="entry name" value="Hect, E3 ligase catalytic domain"/>
    <property type="match status" value="1"/>
</dbReference>
<evidence type="ECO:0000256" key="2">
    <source>
        <dbReference type="ARBA" id="ARBA00012485"/>
    </source>
</evidence>
<dbReference type="Proteomes" id="UP001165122">
    <property type="component" value="Unassembled WGS sequence"/>
</dbReference>
<dbReference type="PROSITE" id="PS50237">
    <property type="entry name" value="HECT"/>
    <property type="match status" value="1"/>
</dbReference>
<name>A0A9W7AKW3_9STRA</name>
<dbReference type="GO" id="GO:0061630">
    <property type="term" value="F:ubiquitin protein ligase activity"/>
    <property type="evidence" value="ECO:0007669"/>
    <property type="project" value="UniProtKB-EC"/>
</dbReference>
<dbReference type="EMBL" id="BRXW01000701">
    <property type="protein sequence ID" value="GMH74781.1"/>
    <property type="molecule type" value="Genomic_DNA"/>
</dbReference>
<dbReference type="Gene3D" id="3.30.2160.10">
    <property type="entry name" value="Hect, E3 ligase catalytic domain"/>
    <property type="match status" value="1"/>
</dbReference>
<dbReference type="InterPro" id="IPR035983">
    <property type="entry name" value="Hect_E3_ubiquitin_ligase"/>
</dbReference>
<dbReference type="PANTHER" id="PTHR45700">
    <property type="entry name" value="UBIQUITIN-PROTEIN LIGASE E3C"/>
    <property type="match status" value="1"/>
</dbReference>
<reference evidence="8" key="1">
    <citation type="journal article" date="2023" name="Commun. Biol.">
        <title>Genome analysis of Parmales, the sister group of diatoms, reveals the evolutionary specialization of diatoms from phago-mixotrophs to photoautotrophs.</title>
        <authorList>
            <person name="Ban H."/>
            <person name="Sato S."/>
            <person name="Yoshikawa S."/>
            <person name="Yamada K."/>
            <person name="Nakamura Y."/>
            <person name="Ichinomiya M."/>
            <person name="Sato N."/>
            <person name="Blanc-Mathieu R."/>
            <person name="Endo H."/>
            <person name="Kuwata A."/>
            <person name="Ogata H."/>
        </authorList>
    </citation>
    <scope>NUCLEOTIDE SEQUENCE [LARGE SCALE GENOMIC DNA]</scope>
    <source>
        <strain evidence="8">NIES 3700</strain>
    </source>
</reference>
<proteinExistence type="predicted"/>
<keyword evidence="3" id="KW-0808">Transferase</keyword>
<dbReference type="EC" id="2.3.2.26" evidence="2"/>
<sequence>MFDGSYKSKRVISLSGRSKGASSDKADTLRVAREARKERALNELRRKSSTLIQSLFRSYSTRLSLPNTNSYTSTITTPFNLKQQYILSSLFSLPLPLTPLLPSTIASLPSKSYIYILSSSPPPSILNLYLTTPPKLTSNQTSQITSILLTPLKSLNDSSASSLLSTVTRYIPPTAILATLILAVPNLPSKPLLSSTACQILNLPNLQSLHLTSIPDDSTSCLTILTNLTSIHSTLNPASTIKLISKSLQTQFIKFKFLDSICPVTCEITESSEEEDSEDERKEWRTEDYPSITQIRERLIEECTSMKEGDMDVDGELFKVLLGEKVGKVLSVNFRMEEEVREEVLEVLNMVFENYHLTNAVRPSKFLTGLVFESGFLGDLWKCVEEGGEEEYGTWLCCFDLYSKSKFDEDLKPWEEILKQCIVRSKNILREECEKKGGGRKWIANVAFLRKVRERWERLQFCPNELFVWESQPRLNNTGKNAGLDLTAVADEMDEENKNEDFTAMFRDLKFGRILETVPFCINFNVRYDIFRSLITANQKITHDELESIRAMAEGFTPPSYVRIRVGRERLFLDSLEQLNKLGGRMKNKVQVSFVNSEGLDEAGIDGGGVFKEFMGELVRKGFLDEEYFRETENHDLIPNSLPNGGGEAMEFLGRVLGKAVYENILVEPRFGLIFLKKVLGRTNQADDLRFHDASFFSNLMKLKTPAVDPASLCLDFTITSSTNLTGQHTETRDQELVKGGRNIDVNKGNVLGYIYHVAHHMLNVELSVAVKRFLKGFREIIPASWITMFSPRELQKIIGGDDEGGIDVGDLKKTMVYAGGYHESQPIIVWFWEVVEEFSKDEQAKFLMFITSNSRTPLKGFRALTPVPCIQQVYANHAQGGKDDGSERLPTAATCMNLLKLPKYKDKETLKAKLTYAVMSGAGFELS</sequence>
<dbReference type="SMART" id="SM00119">
    <property type="entry name" value="HECTc"/>
    <property type="match status" value="1"/>
</dbReference>
<evidence type="ECO:0000256" key="4">
    <source>
        <dbReference type="ARBA" id="ARBA00022786"/>
    </source>
</evidence>
<protein>
    <recommendedName>
        <fullName evidence="2">HECT-type E3 ubiquitin transferase</fullName>
        <ecNumber evidence="2">2.3.2.26</ecNumber>
    </recommendedName>
</protein>
<dbReference type="InterPro" id="IPR000569">
    <property type="entry name" value="HECT_dom"/>
</dbReference>
<feature type="domain" description="HECT" evidence="6">
    <location>
        <begin position="586"/>
        <end position="928"/>
    </location>
</feature>
<evidence type="ECO:0000256" key="1">
    <source>
        <dbReference type="ARBA" id="ARBA00000885"/>
    </source>
</evidence>
<dbReference type="CDD" id="cd00078">
    <property type="entry name" value="HECTc"/>
    <property type="match status" value="1"/>
</dbReference>
<evidence type="ECO:0000256" key="3">
    <source>
        <dbReference type="ARBA" id="ARBA00022679"/>
    </source>
</evidence>
<dbReference type="Gene3D" id="3.90.1750.10">
    <property type="entry name" value="Hect, E3 ligase catalytic domains"/>
    <property type="match status" value="1"/>
</dbReference>
<feature type="active site" description="Glycyl thioester intermediate" evidence="5">
    <location>
        <position position="896"/>
    </location>
</feature>